<sequence length="54" mass="6110">MGLFSDVGRKFEETKQSLTDTQQPEYVCTSCEELVREDFEYCPHCGEDSVEAAA</sequence>
<dbReference type="RefSeq" id="WP_139173322.1">
    <property type="nucleotide sequence ID" value="NZ_FNHL01000002.1"/>
</dbReference>
<proteinExistence type="predicted"/>
<gene>
    <name evidence="1" type="ORF">SAMN04487949_2028</name>
</gene>
<dbReference type="AlphaFoldDB" id="A0A1G9U435"/>
<dbReference type="OrthoDB" id="204979at2157"/>
<reference evidence="2" key="1">
    <citation type="submission" date="2016-10" db="EMBL/GenBank/DDBJ databases">
        <authorList>
            <person name="Varghese N."/>
            <person name="Submissions S."/>
        </authorList>
    </citation>
    <scope>NUCLEOTIDE SEQUENCE [LARGE SCALE GENOMIC DNA]</scope>
    <source>
        <strain evidence="2">CGMCC 1.10119</strain>
    </source>
</reference>
<name>A0A1G9U435_9EURY</name>
<protein>
    <submittedName>
        <fullName evidence="1">Zinc-ribbon domain</fullName>
    </submittedName>
</protein>
<evidence type="ECO:0000313" key="2">
    <source>
        <dbReference type="Proteomes" id="UP000199451"/>
    </source>
</evidence>
<organism evidence="1 2">
    <name type="scientific">Halogranum gelatinilyticum</name>
    <dbReference type="NCBI Taxonomy" id="660521"/>
    <lineage>
        <taxon>Archaea</taxon>
        <taxon>Methanobacteriati</taxon>
        <taxon>Methanobacteriota</taxon>
        <taxon>Stenosarchaea group</taxon>
        <taxon>Halobacteria</taxon>
        <taxon>Halobacteriales</taxon>
        <taxon>Haloferacaceae</taxon>
    </lineage>
</organism>
<evidence type="ECO:0000313" key="1">
    <source>
        <dbReference type="EMBL" id="SDM54648.1"/>
    </source>
</evidence>
<keyword evidence="2" id="KW-1185">Reference proteome</keyword>
<accession>A0A1G9U435</accession>
<dbReference type="EMBL" id="FNHL01000002">
    <property type="protein sequence ID" value="SDM54648.1"/>
    <property type="molecule type" value="Genomic_DNA"/>
</dbReference>
<dbReference type="Proteomes" id="UP000199451">
    <property type="component" value="Unassembled WGS sequence"/>
</dbReference>